<dbReference type="InterPro" id="IPR028082">
    <property type="entry name" value="Peripla_BP_I"/>
</dbReference>
<evidence type="ECO:0000256" key="3">
    <source>
        <dbReference type="SAM" id="SignalP"/>
    </source>
</evidence>
<sequence>MKRRDMLKTMAAAAGALLARPSGAAAQPQTVKLGALFDITGATGDIGSHFADGFRDYIRWINERGGIRSGTRIDLLFTDYQYKPDQAVTFLKKLAEQDQVPAISGWGTGDSILMKPQIESYGVPYIPASFHEGLLEPPNDWIWMMGPSYTDHMRALLDYIKRTHTGGGSPRVALAVHNSDYGRSPVAPAKAYGPKVGVEIVDVEEVPANTIDATSQLLNMKRFSPTHIVIQNVARPSAIVVRDARKLGLQAQVLGIHYIGDELLYELAGDAADGVVASTFVSNWFENVPGMRQIHEINAAYHPNVQVRPLHYTQGVVHAKVWVEVLKRAGALDRASIGKALTNFRMVTDGLTAPITFASGDRKGADGLKLLRADARAKQFRPITDFFLPAQ</sequence>
<accession>A0A537JVT1</accession>
<evidence type="ECO:0000256" key="1">
    <source>
        <dbReference type="ARBA" id="ARBA00010062"/>
    </source>
</evidence>
<dbReference type="EMBL" id="VBAK01000154">
    <property type="protein sequence ID" value="TMI87584.1"/>
    <property type="molecule type" value="Genomic_DNA"/>
</dbReference>
<reference evidence="5 6" key="1">
    <citation type="journal article" date="2019" name="Nat. Microbiol.">
        <title>Mediterranean grassland soil C-N compound turnover is dependent on rainfall and depth, and is mediated by genomically divergent microorganisms.</title>
        <authorList>
            <person name="Diamond S."/>
            <person name="Andeer P.F."/>
            <person name="Li Z."/>
            <person name="Crits-Christoph A."/>
            <person name="Burstein D."/>
            <person name="Anantharaman K."/>
            <person name="Lane K.R."/>
            <person name="Thomas B.C."/>
            <person name="Pan C."/>
            <person name="Northen T.R."/>
            <person name="Banfield J.F."/>
        </authorList>
    </citation>
    <scope>NUCLEOTIDE SEQUENCE [LARGE SCALE GENOMIC DNA]</scope>
    <source>
        <strain evidence="5">NP_3</strain>
    </source>
</reference>
<evidence type="ECO:0000313" key="5">
    <source>
        <dbReference type="EMBL" id="TMI87584.1"/>
    </source>
</evidence>
<evidence type="ECO:0000259" key="4">
    <source>
        <dbReference type="Pfam" id="PF13458"/>
    </source>
</evidence>
<dbReference type="PANTHER" id="PTHR47235">
    <property type="entry name" value="BLR6548 PROTEIN"/>
    <property type="match status" value="1"/>
</dbReference>
<name>A0A537JVT1_9BACT</name>
<proteinExistence type="inferred from homology"/>
<feature type="domain" description="Leucine-binding protein" evidence="4">
    <location>
        <begin position="30"/>
        <end position="374"/>
    </location>
</feature>
<dbReference type="InterPro" id="IPR006311">
    <property type="entry name" value="TAT_signal"/>
</dbReference>
<protein>
    <recommendedName>
        <fullName evidence="4">Leucine-binding protein domain-containing protein</fullName>
    </recommendedName>
</protein>
<feature type="signal peptide" evidence="3">
    <location>
        <begin position="1"/>
        <end position="26"/>
    </location>
</feature>
<gene>
    <name evidence="5" type="ORF">E6H00_15275</name>
</gene>
<organism evidence="5 6">
    <name type="scientific">Candidatus Segetimicrobium genomatis</name>
    <dbReference type="NCBI Taxonomy" id="2569760"/>
    <lineage>
        <taxon>Bacteria</taxon>
        <taxon>Bacillati</taxon>
        <taxon>Candidatus Sysuimicrobiota</taxon>
        <taxon>Candidatus Sysuimicrobiia</taxon>
        <taxon>Candidatus Sysuimicrobiales</taxon>
        <taxon>Candidatus Segetimicrobiaceae</taxon>
        <taxon>Candidatus Segetimicrobium</taxon>
    </lineage>
</organism>
<dbReference type="InterPro" id="IPR028081">
    <property type="entry name" value="Leu-bd"/>
</dbReference>
<dbReference type="SUPFAM" id="SSF53822">
    <property type="entry name" value="Periplasmic binding protein-like I"/>
    <property type="match status" value="1"/>
</dbReference>
<dbReference type="CDD" id="cd06334">
    <property type="entry name" value="PBP1_ABC_ligand_binding-like"/>
    <property type="match status" value="1"/>
</dbReference>
<feature type="chain" id="PRO_5022155401" description="Leucine-binding protein domain-containing protein" evidence="3">
    <location>
        <begin position="27"/>
        <end position="391"/>
    </location>
</feature>
<dbReference type="PANTHER" id="PTHR47235:SF1">
    <property type="entry name" value="BLR6548 PROTEIN"/>
    <property type="match status" value="1"/>
</dbReference>
<comment type="similarity">
    <text evidence="1">Belongs to the leucine-binding protein family.</text>
</comment>
<dbReference type="Proteomes" id="UP000318509">
    <property type="component" value="Unassembled WGS sequence"/>
</dbReference>
<dbReference type="Pfam" id="PF13458">
    <property type="entry name" value="Peripla_BP_6"/>
    <property type="match status" value="1"/>
</dbReference>
<evidence type="ECO:0000256" key="2">
    <source>
        <dbReference type="ARBA" id="ARBA00022729"/>
    </source>
</evidence>
<evidence type="ECO:0000313" key="6">
    <source>
        <dbReference type="Proteomes" id="UP000318509"/>
    </source>
</evidence>
<comment type="caution">
    <text evidence="5">The sequence shown here is derived from an EMBL/GenBank/DDBJ whole genome shotgun (WGS) entry which is preliminary data.</text>
</comment>
<dbReference type="Gene3D" id="3.40.50.2300">
    <property type="match status" value="2"/>
</dbReference>
<dbReference type="AlphaFoldDB" id="A0A537JVT1"/>
<dbReference type="PROSITE" id="PS51318">
    <property type="entry name" value="TAT"/>
    <property type="match status" value="1"/>
</dbReference>
<keyword evidence="2 3" id="KW-0732">Signal</keyword>